<keyword evidence="3" id="KW-1185">Reference proteome</keyword>
<gene>
    <name evidence="2" type="ORF">KQ910_19295</name>
</gene>
<name>A0ABS6IMV6_9HYPH</name>
<accession>A0ABS6IMV6</accession>
<evidence type="ECO:0000259" key="1">
    <source>
        <dbReference type="Pfam" id="PF12680"/>
    </source>
</evidence>
<dbReference type="Proteomes" id="UP000727907">
    <property type="component" value="Unassembled WGS sequence"/>
</dbReference>
<dbReference type="EMBL" id="JAHOPB010000002">
    <property type="protein sequence ID" value="MBU8875926.1"/>
    <property type="molecule type" value="Genomic_DNA"/>
</dbReference>
<organism evidence="2 3">
    <name type="scientific">Reyranella humidisoli</name>
    <dbReference type="NCBI Taxonomy" id="2849149"/>
    <lineage>
        <taxon>Bacteria</taxon>
        <taxon>Pseudomonadati</taxon>
        <taxon>Pseudomonadota</taxon>
        <taxon>Alphaproteobacteria</taxon>
        <taxon>Hyphomicrobiales</taxon>
        <taxon>Reyranellaceae</taxon>
        <taxon>Reyranella</taxon>
    </lineage>
</organism>
<reference evidence="2 3" key="1">
    <citation type="submission" date="2021-06" db="EMBL/GenBank/DDBJ databases">
        <authorList>
            <person name="Lee D.H."/>
        </authorList>
    </citation>
    <scope>NUCLEOTIDE SEQUENCE [LARGE SCALE GENOMIC DNA]</scope>
    <source>
        <strain evidence="2 3">MMS21-HV4-11</strain>
    </source>
</reference>
<evidence type="ECO:0000313" key="3">
    <source>
        <dbReference type="Proteomes" id="UP000727907"/>
    </source>
</evidence>
<dbReference type="RefSeq" id="WP_216964329.1">
    <property type="nucleotide sequence ID" value="NZ_JAHOPB010000002.1"/>
</dbReference>
<protein>
    <submittedName>
        <fullName evidence="2">Nuclear transport factor 2 family protein</fullName>
    </submittedName>
</protein>
<dbReference type="Pfam" id="PF12680">
    <property type="entry name" value="SnoaL_2"/>
    <property type="match status" value="1"/>
</dbReference>
<evidence type="ECO:0000313" key="2">
    <source>
        <dbReference type="EMBL" id="MBU8875926.1"/>
    </source>
</evidence>
<comment type="caution">
    <text evidence="2">The sequence shown here is derived from an EMBL/GenBank/DDBJ whole genome shotgun (WGS) entry which is preliminary data.</text>
</comment>
<proteinExistence type="predicted"/>
<sequence>MTDDVTFEILHRVADAFARRDVDGIVDSFAEDGEFRNAKGPDYWGQSFKGKAAIRSYFEPLFAAASDVKWNHTSEFIHGDRAVTEWHRIATLRTGERQEWLGCDLYTFRRGLIVMKDTYIKVVVA</sequence>
<feature type="domain" description="SnoaL-like" evidence="1">
    <location>
        <begin position="12"/>
        <end position="114"/>
    </location>
</feature>
<dbReference type="InterPro" id="IPR037401">
    <property type="entry name" value="SnoaL-like"/>
</dbReference>